<dbReference type="OMA" id="VIMTETI"/>
<dbReference type="VEuPathDB" id="AmoebaDB:NAEGRDRAFT_65312"/>
<evidence type="ECO:0000313" key="4">
    <source>
        <dbReference type="Proteomes" id="UP000006671"/>
    </source>
</evidence>
<dbReference type="AlphaFoldDB" id="D2V8X0"/>
<sequence>MSAELVSNGVLNLFETLASNSTITNTTHESLASTFPQYSQNVGSIVVSCVFISCYAIVVAIMSGILIRYRKEMKRNQILVFFLVFWCIGQQTLALIFRLAYNGRALWINLTYSDYTKIENFNQLLIPLYVFSAIESVAVYLQGAVIIVIICFILNIFLDTARVVNAMTQKAHKFIKYFFNIISTLFAVLIFLLAFVHVGVVLASKVATNFKANVIAILIVIFVIFAVTITIESIMFVFVGVRLILFVRKNSLGISQASSNFLQRPEVKIGALIVGMLISAYFQLLASIVAIITTSFNPVLHVIDYSLQALGILLFSIFVLLVYNPLVSYNMMNNKKDGKVIGNTTSEMKSERSTNNSKRSKGLSQIPNSPKSPVVDIALADCVSPSATTTTSVDQSVEEDK</sequence>
<reference evidence="3 4" key="1">
    <citation type="journal article" date="2010" name="Cell">
        <title>The genome of Naegleria gruberi illuminates early eukaryotic versatility.</title>
        <authorList>
            <person name="Fritz-Laylin L.K."/>
            <person name="Prochnik S.E."/>
            <person name="Ginger M.L."/>
            <person name="Dacks J.B."/>
            <person name="Carpenter M.L."/>
            <person name="Field M.C."/>
            <person name="Kuo A."/>
            <person name="Paredez A."/>
            <person name="Chapman J."/>
            <person name="Pham J."/>
            <person name="Shu S."/>
            <person name="Neupane R."/>
            <person name="Cipriano M."/>
            <person name="Mancuso J."/>
            <person name="Tu H."/>
            <person name="Salamov A."/>
            <person name="Lindquist E."/>
            <person name="Shapiro H."/>
            <person name="Lucas S."/>
            <person name="Grigoriev I.V."/>
            <person name="Cande W.Z."/>
            <person name="Fulton C."/>
            <person name="Rokhsar D.S."/>
            <person name="Dawson S.C."/>
        </authorList>
    </citation>
    <scope>NUCLEOTIDE SEQUENCE [LARGE SCALE GENOMIC DNA]</scope>
    <source>
        <strain evidence="3 4">NEG-M</strain>
    </source>
</reference>
<keyword evidence="4" id="KW-1185">Reference proteome</keyword>
<feature type="transmembrane region" description="Helical" evidence="2">
    <location>
        <begin position="178"/>
        <end position="203"/>
    </location>
</feature>
<dbReference type="Proteomes" id="UP000006671">
    <property type="component" value="Unassembled WGS sequence"/>
</dbReference>
<feature type="region of interest" description="Disordered" evidence="1">
    <location>
        <begin position="340"/>
        <end position="372"/>
    </location>
</feature>
<keyword evidence="2" id="KW-1133">Transmembrane helix</keyword>
<name>D2V8X0_NAEGR</name>
<dbReference type="InParanoid" id="D2V8X0"/>
<evidence type="ECO:0000313" key="3">
    <source>
        <dbReference type="EMBL" id="EFC46765.1"/>
    </source>
</evidence>
<accession>D2V8X0</accession>
<evidence type="ECO:0000256" key="2">
    <source>
        <dbReference type="SAM" id="Phobius"/>
    </source>
</evidence>
<feature type="transmembrane region" description="Helical" evidence="2">
    <location>
        <begin position="305"/>
        <end position="326"/>
    </location>
</feature>
<evidence type="ECO:0000256" key="1">
    <source>
        <dbReference type="SAM" id="MobiDB-lite"/>
    </source>
</evidence>
<feature type="transmembrane region" description="Helical" evidence="2">
    <location>
        <begin position="269"/>
        <end position="293"/>
    </location>
</feature>
<gene>
    <name evidence="3" type="ORF">NAEGRDRAFT_65312</name>
</gene>
<keyword evidence="2" id="KW-0812">Transmembrane</keyword>
<feature type="transmembrane region" description="Helical" evidence="2">
    <location>
        <begin position="79"/>
        <end position="101"/>
    </location>
</feature>
<feature type="transmembrane region" description="Helical" evidence="2">
    <location>
        <begin position="45"/>
        <end position="67"/>
    </location>
</feature>
<protein>
    <submittedName>
        <fullName evidence="3">Predicted protein</fullName>
    </submittedName>
</protein>
<dbReference type="RefSeq" id="XP_002679509.1">
    <property type="nucleotide sequence ID" value="XM_002679463.1"/>
</dbReference>
<dbReference type="GeneID" id="8859749"/>
<feature type="compositionally biased region" description="Polar residues" evidence="1">
    <location>
        <begin position="342"/>
        <end position="371"/>
    </location>
</feature>
<keyword evidence="2" id="KW-0472">Membrane</keyword>
<dbReference type="EMBL" id="GG738857">
    <property type="protein sequence ID" value="EFC46765.1"/>
    <property type="molecule type" value="Genomic_DNA"/>
</dbReference>
<proteinExistence type="predicted"/>
<dbReference type="KEGG" id="ngr:NAEGRDRAFT_65312"/>
<feature type="transmembrane region" description="Helical" evidence="2">
    <location>
        <begin position="215"/>
        <end position="248"/>
    </location>
</feature>
<feature type="transmembrane region" description="Helical" evidence="2">
    <location>
        <begin position="137"/>
        <end position="158"/>
    </location>
</feature>
<organism evidence="4">
    <name type="scientific">Naegleria gruberi</name>
    <name type="common">Amoeba</name>
    <dbReference type="NCBI Taxonomy" id="5762"/>
    <lineage>
        <taxon>Eukaryota</taxon>
        <taxon>Discoba</taxon>
        <taxon>Heterolobosea</taxon>
        <taxon>Tetramitia</taxon>
        <taxon>Eutetramitia</taxon>
        <taxon>Vahlkampfiidae</taxon>
        <taxon>Naegleria</taxon>
    </lineage>
</organism>